<evidence type="ECO:0000313" key="1">
    <source>
        <dbReference type="EMBL" id="KAJ7557196.1"/>
    </source>
</evidence>
<organism evidence="1 2">
    <name type="scientific">Diphasiastrum complanatum</name>
    <name type="common">Issler's clubmoss</name>
    <name type="synonym">Lycopodium complanatum</name>
    <dbReference type="NCBI Taxonomy" id="34168"/>
    <lineage>
        <taxon>Eukaryota</taxon>
        <taxon>Viridiplantae</taxon>
        <taxon>Streptophyta</taxon>
        <taxon>Embryophyta</taxon>
        <taxon>Tracheophyta</taxon>
        <taxon>Lycopodiopsida</taxon>
        <taxon>Lycopodiales</taxon>
        <taxon>Lycopodiaceae</taxon>
        <taxon>Lycopodioideae</taxon>
        <taxon>Diphasiastrum</taxon>
    </lineage>
</organism>
<sequence>MDTGSHLGSESPPHSSFSLWNTTEDSLEQFLHSFFTRHMLNDITQTSIRENLHKNLIYNLYTLSRSVPSTLILAGLPTAFVDECMHAGLFVSDTTTIGMHNQGLQAQKSTNIFRRSNSNSHRGVNWSLHETVVLLDSKKREDEASALANKVLSAEERWESIASHCVENDVHKSAQQCMHKWEKLSTQFKKIFDYERRQPTHKKDSYWNLSAQRRKERSLPLSFNRDVFRAMVDKFRIDRIDSLGDGAEGQLIKDETFQMPQPLPHPSEMPEEDLPFISSEQQPFWKKRKQGGDALATETTHKPKHLMDSFERIEDEKLQVARLRLAYDQKANASICSSIAEIASAIRSIVDAIHKM</sequence>
<proteinExistence type="predicted"/>
<name>A0ACC2DSK6_DIPCM</name>
<gene>
    <name evidence="1" type="ORF">O6H91_05G115900</name>
</gene>
<reference evidence="2" key="1">
    <citation type="journal article" date="2024" name="Proc. Natl. Acad. Sci. U.S.A.">
        <title>Extraordinary preservation of gene collinearity over three hundred million years revealed in homosporous lycophytes.</title>
        <authorList>
            <person name="Li C."/>
            <person name="Wickell D."/>
            <person name="Kuo L.Y."/>
            <person name="Chen X."/>
            <person name="Nie B."/>
            <person name="Liao X."/>
            <person name="Peng D."/>
            <person name="Ji J."/>
            <person name="Jenkins J."/>
            <person name="Williams M."/>
            <person name="Shu S."/>
            <person name="Plott C."/>
            <person name="Barry K."/>
            <person name="Rajasekar S."/>
            <person name="Grimwood J."/>
            <person name="Han X."/>
            <person name="Sun S."/>
            <person name="Hou Z."/>
            <person name="He W."/>
            <person name="Dai G."/>
            <person name="Sun C."/>
            <person name="Schmutz J."/>
            <person name="Leebens-Mack J.H."/>
            <person name="Li F.W."/>
            <person name="Wang L."/>
        </authorList>
    </citation>
    <scope>NUCLEOTIDE SEQUENCE [LARGE SCALE GENOMIC DNA]</scope>
    <source>
        <strain evidence="2">cv. PW_Plant_1</strain>
    </source>
</reference>
<dbReference type="EMBL" id="CM055096">
    <property type="protein sequence ID" value="KAJ7557196.1"/>
    <property type="molecule type" value="Genomic_DNA"/>
</dbReference>
<keyword evidence="2" id="KW-1185">Reference proteome</keyword>
<evidence type="ECO:0000313" key="2">
    <source>
        <dbReference type="Proteomes" id="UP001162992"/>
    </source>
</evidence>
<dbReference type="Proteomes" id="UP001162992">
    <property type="component" value="Chromosome 5"/>
</dbReference>
<comment type="caution">
    <text evidence="1">The sequence shown here is derived from an EMBL/GenBank/DDBJ whole genome shotgun (WGS) entry which is preliminary data.</text>
</comment>
<protein>
    <submittedName>
        <fullName evidence="1">Uncharacterized protein</fullName>
    </submittedName>
</protein>
<accession>A0ACC2DSK6</accession>